<dbReference type="GeneID" id="56132784"/>
<keyword evidence="2" id="KW-1185">Reference proteome</keyword>
<proteinExistence type="predicted"/>
<accession>A0A5Q2F9W7</accession>
<name>A0A5Q2F9W7_9CAUD</name>
<dbReference type="RefSeq" id="YP_009900555.1">
    <property type="nucleotide sequence ID" value="NC_049808.1"/>
</dbReference>
<dbReference type="KEGG" id="vg:56132784"/>
<evidence type="ECO:0000313" key="1">
    <source>
        <dbReference type="EMBL" id="QGF21078.1"/>
    </source>
</evidence>
<sequence>MKLIDVLDCLKDTEYIYVDFDDSKRWNWFWSGEVKHGLLPLHDYYNRRVIRLEPTNSGYEEEEAELIITLEGGNK</sequence>
<evidence type="ECO:0000313" key="2">
    <source>
        <dbReference type="Proteomes" id="UP000370956"/>
    </source>
</evidence>
<dbReference type="EMBL" id="MN528768">
    <property type="protein sequence ID" value="QGF21078.1"/>
    <property type="molecule type" value="Genomic_DNA"/>
</dbReference>
<dbReference type="Proteomes" id="UP000370956">
    <property type="component" value="Segment"/>
</dbReference>
<reference evidence="1 2" key="1">
    <citation type="submission" date="2019-09" db="EMBL/GenBank/DDBJ databases">
        <title>Complete genome of Lactococcus lactis phage P596.</title>
        <authorList>
            <person name="Brinks E."/>
        </authorList>
    </citation>
    <scope>NUCLEOTIDE SEQUENCE [LARGE SCALE GENOMIC DNA]</scope>
</reference>
<protein>
    <submittedName>
        <fullName evidence="1">Uncharacterized protein</fullName>
    </submittedName>
</protein>
<organism evidence="1 2">
    <name type="scientific">Lactococcus phage P596</name>
    <dbReference type="NCBI Taxonomy" id="2656515"/>
    <lineage>
        <taxon>Viruses</taxon>
        <taxon>Duplodnaviria</taxon>
        <taxon>Heunggongvirae</taxon>
        <taxon>Uroviricota</taxon>
        <taxon>Caudoviricetes</taxon>
        <taxon>Teubervirus</taxon>
        <taxon>Teubervirus P596</taxon>
    </lineage>
</organism>